<protein>
    <submittedName>
        <fullName evidence="7">S9 family peptidase</fullName>
    </submittedName>
</protein>
<keyword evidence="2" id="KW-0645">Protease</keyword>
<dbReference type="Pfam" id="PF07676">
    <property type="entry name" value="PD40"/>
    <property type="match status" value="2"/>
</dbReference>
<keyword evidence="5" id="KW-0720">Serine protease</keyword>
<keyword evidence="3" id="KW-0732">Signal</keyword>
<evidence type="ECO:0000313" key="8">
    <source>
        <dbReference type="Proteomes" id="UP000886744"/>
    </source>
</evidence>
<dbReference type="InterPro" id="IPR029058">
    <property type="entry name" value="AB_hydrolase_fold"/>
</dbReference>
<evidence type="ECO:0000256" key="1">
    <source>
        <dbReference type="ARBA" id="ARBA00010040"/>
    </source>
</evidence>
<dbReference type="SUPFAM" id="SSF53474">
    <property type="entry name" value="alpha/beta-Hydrolases"/>
    <property type="match status" value="1"/>
</dbReference>
<dbReference type="InterPro" id="IPR011042">
    <property type="entry name" value="6-blade_b-propeller_TolB-like"/>
</dbReference>
<accession>A0A9D1DZL4</accession>
<evidence type="ECO:0000256" key="5">
    <source>
        <dbReference type="ARBA" id="ARBA00022825"/>
    </source>
</evidence>
<dbReference type="InterPro" id="IPR001375">
    <property type="entry name" value="Peptidase_S9_cat"/>
</dbReference>
<dbReference type="Pfam" id="PF00326">
    <property type="entry name" value="Peptidase_S9"/>
    <property type="match status" value="1"/>
</dbReference>
<dbReference type="SUPFAM" id="SSF82171">
    <property type="entry name" value="DPP6 N-terminal domain-like"/>
    <property type="match status" value="1"/>
</dbReference>
<dbReference type="InterPro" id="IPR011659">
    <property type="entry name" value="WD40"/>
</dbReference>
<evidence type="ECO:0000313" key="7">
    <source>
        <dbReference type="EMBL" id="HIR61916.1"/>
    </source>
</evidence>
<comment type="caution">
    <text evidence="7">The sequence shown here is derived from an EMBL/GenBank/DDBJ whole genome shotgun (WGS) entry which is preliminary data.</text>
</comment>
<proteinExistence type="inferred from homology"/>
<dbReference type="EMBL" id="DVHI01000003">
    <property type="protein sequence ID" value="HIR61916.1"/>
    <property type="molecule type" value="Genomic_DNA"/>
</dbReference>
<dbReference type="AlphaFoldDB" id="A0A9D1DZL4"/>
<keyword evidence="4" id="KW-0378">Hydrolase</keyword>
<reference evidence="7" key="2">
    <citation type="journal article" date="2021" name="PeerJ">
        <title>Extensive microbial diversity within the chicken gut microbiome revealed by metagenomics and culture.</title>
        <authorList>
            <person name="Gilroy R."/>
            <person name="Ravi A."/>
            <person name="Getino M."/>
            <person name="Pursley I."/>
            <person name="Horton D.L."/>
            <person name="Alikhan N.F."/>
            <person name="Baker D."/>
            <person name="Gharbi K."/>
            <person name="Hall N."/>
            <person name="Watson M."/>
            <person name="Adriaenssens E.M."/>
            <person name="Foster-Nyarko E."/>
            <person name="Jarju S."/>
            <person name="Secka A."/>
            <person name="Antonio M."/>
            <person name="Oren A."/>
            <person name="Chaudhuri R.R."/>
            <person name="La Ragione R."/>
            <person name="Hildebrand F."/>
            <person name="Pallen M.J."/>
        </authorList>
    </citation>
    <scope>NUCLEOTIDE SEQUENCE</scope>
    <source>
        <strain evidence="7">ChiHjej13B12-12457</strain>
    </source>
</reference>
<evidence type="ECO:0000256" key="3">
    <source>
        <dbReference type="ARBA" id="ARBA00022729"/>
    </source>
</evidence>
<dbReference type="Gene3D" id="3.40.50.1820">
    <property type="entry name" value="alpha/beta hydrolase"/>
    <property type="match status" value="1"/>
</dbReference>
<dbReference type="GO" id="GO:0004252">
    <property type="term" value="F:serine-type endopeptidase activity"/>
    <property type="evidence" value="ECO:0007669"/>
    <property type="project" value="TreeGrafter"/>
</dbReference>
<comment type="similarity">
    <text evidence="1">Belongs to the peptidase S9C family.</text>
</comment>
<evidence type="ECO:0000256" key="4">
    <source>
        <dbReference type="ARBA" id="ARBA00022801"/>
    </source>
</evidence>
<feature type="domain" description="Peptidase S9 prolyl oligopeptidase catalytic" evidence="6">
    <location>
        <begin position="474"/>
        <end position="684"/>
    </location>
</feature>
<organism evidence="7 8">
    <name type="scientific">Candidatus Coprenecus avistercoris</name>
    <dbReference type="NCBI Taxonomy" id="2840730"/>
    <lineage>
        <taxon>Bacteria</taxon>
        <taxon>Pseudomonadati</taxon>
        <taxon>Bacteroidota</taxon>
        <taxon>Bacteroidia</taxon>
        <taxon>Bacteroidales</taxon>
        <taxon>Rikenellaceae</taxon>
        <taxon>Rikenellaceae incertae sedis</taxon>
        <taxon>Candidatus Coprenecus</taxon>
    </lineage>
</organism>
<dbReference type="PANTHER" id="PTHR42776">
    <property type="entry name" value="SERINE PEPTIDASE S9 FAMILY MEMBER"/>
    <property type="match status" value="1"/>
</dbReference>
<dbReference type="Gene3D" id="2.120.10.30">
    <property type="entry name" value="TolB, C-terminal domain"/>
    <property type="match status" value="2"/>
</dbReference>
<evidence type="ECO:0000256" key="2">
    <source>
        <dbReference type="ARBA" id="ARBA00022670"/>
    </source>
</evidence>
<dbReference type="Proteomes" id="UP000886744">
    <property type="component" value="Unassembled WGS sequence"/>
</dbReference>
<reference evidence="7" key="1">
    <citation type="submission" date="2020-10" db="EMBL/GenBank/DDBJ databases">
        <authorList>
            <person name="Gilroy R."/>
        </authorList>
    </citation>
    <scope>NUCLEOTIDE SEQUENCE</scope>
    <source>
        <strain evidence="7">ChiHjej13B12-12457</strain>
    </source>
</reference>
<dbReference type="GO" id="GO:0006508">
    <property type="term" value="P:proteolysis"/>
    <property type="evidence" value="ECO:0007669"/>
    <property type="project" value="UniProtKB-KW"/>
</dbReference>
<name>A0A9D1DZL4_9BACT</name>
<sequence length="685" mass="77079">MLMSSMAVMSTYAQSGATVIEKTPIEVVDGKFTPEIMLRLGRVSDPQLSPDGSKILYGVTYTSIEENRSVRQLYVMNADGTGNRQITHFSSSANNARWYGDGSTILYLQGGQIWSMSADGKNIRKVSNIPGGISEFKLSPDQTKLMYIALVKYATKPADLYPDLAQSTGREIDALMYRHWDCFVETIPHTFVTDVVRSGKSLKVAPGKDIIEGTRFELPTLPFGGLEQLSWSPDGQWIAYACRKLTGKDYAFSTNTDIYLYNVADGTCENLSEGMNGYDTDPVFSPDGKSIAWLSMERAGFEADRNRVFVIDLASREKRELTVGFDHSAASPVWKADGSGLYFNALAFGLQAIFSVDLQGNVTRITPDDLWFDFGGVAEFGEGHLLSTAHNMSRPDEIISVSLADGSFTYLTHENDDIYAQLEQETYELRWIPTTDGLKMLTWVVYPAGFDSTKVYPTMLFCTGGPQQCLSQGWSTRWNYKLMAAEGYIVILPNRRGTMSFGQKWCDDVSKDYAGQCIDDYMSAVYEMKKEPYVGKMGASGASFGGYSIYYLAGAHPDDFDAFLSHAGIFNQEHMYMMTEEMWFSHWENGGAPWDLEIPAARKHYVNSPHKLVRNWKTPIMITHGELDYRVPVDQGMAAFNAAQMLGVPSRMLLFPDENHWILKPQNAVHWQRDFFEWFDQWLKD</sequence>
<gene>
    <name evidence="7" type="ORF">IAC94_00120</name>
</gene>
<evidence type="ECO:0000259" key="6">
    <source>
        <dbReference type="Pfam" id="PF00326"/>
    </source>
</evidence>
<dbReference type="FunFam" id="3.40.50.1820:FF:000028">
    <property type="entry name" value="S9 family peptidase"/>
    <property type="match status" value="1"/>
</dbReference>
<dbReference type="PANTHER" id="PTHR42776:SF13">
    <property type="entry name" value="DIPEPTIDYL-PEPTIDASE 5"/>
    <property type="match status" value="1"/>
</dbReference>